<keyword evidence="1" id="KW-0732">Signal</keyword>
<feature type="signal peptide" evidence="1">
    <location>
        <begin position="1"/>
        <end position="19"/>
    </location>
</feature>
<accession>A0ABZ0PVS2</accession>
<keyword evidence="3" id="KW-1185">Reference proteome</keyword>
<sequence>MKKIALLQLFIVFLATAVAGEEIDYSKISEAKSARLNNIVARYIRIYGEPCAFFQTLNPRNGWKITSAKNFCSLNGKSFRTDFSDSHFENVYFSSLGAHLTLSITPLETTGEQKMKCFVPIENSTISEMICEDIENP</sequence>
<evidence type="ECO:0000313" key="3">
    <source>
        <dbReference type="Proteomes" id="UP001305928"/>
    </source>
</evidence>
<evidence type="ECO:0000256" key="1">
    <source>
        <dbReference type="SAM" id="SignalP"/>
    </source>
</evidence>
<dbReference type="Proteomes" id="UP001305928">
    <property type="component" value="Chromosome"/>
</dbReference>
<dbReference type="RefSeq" id="WP_318644433.1">
    <property type="nucleotide sequence ID" value="NZ_CP137892.1"/>
</dbReference>
<evidence type="ECO:0000313" key="2">
    <source>
        <dbReference type="EMBL" id="WPC05252.1"/>
    </source>
</evidence>
<dbReference type="EMBL" id="CP137892">
    <property type="protein sequence ID" value="WPC05252.1"/>
    <property type="molecule type" value="Genomic_DNA"/>
</dbReference>
<feature type="chain" id="PRO_5045663135" evidence="1">
    <location>
        <begin position="20"/>
        <end position="137"/>
    </location>
</feature>
<proteinExistence type="predicted"/>
<name>A0ABZ0PVS2_9PSED</name>
<protein>
    <submittedName>
        <fullName evidence="2">Uncharacterized protein</fullName>
    </submittedName>
</protein>
<organism evidence="2 3">
    <name type="scientific">Pseudomonas benzenivorans</name>
    <dbReference type="NCBI Taxonomy" id="556533"/>
    <lineage>
        <taxon>Bacteria</taxon>
        <taxon>Pseudomonadati</taxon>
        <taxon>Pseudomonadota</taxon>
        <taxon>Gammaproteobacteria</taxon>
        <taxon>Pseudomonadales</taxon>
        <taxon>Pseudomonadaceae</taxon>
        <taxon>Pseudomonas</taxon>
    </lineage>
</organism>
<reference evidence="2 3" key="1">
    <citation type="submission" date="2023-11" db="EMBL/GenBank/DDBJ databases">
        <title>Complete genome of Pseudomonas benzenivorans BA3361.</title>
        <authorList>
            <person name="Shin S.Y."/>
            <person name="Song J."/>
            <person name="Kang H."/>
        </authorList>
    </citation>
    <scope>NUCLEOTIDE SEQUENCE [LARGE SCALE GENOMIC DNA]</scope>
    <source>
        <strain evidence="2 3">HNIBRBA3361</strain>
    </source>
</reference>
<gene>
    <name evidence="2" type="ORF">SBP02_00440</name>
</gene>